<dbReference type="PANTHER" id="PTHR12684:SF2">
    <property type="entry name" value="TRNA 2'-PHOSPHOTRANSFERASE 1"/>
    <property type="match status" value="1"/>
</dbReference>
<feature type="region of interest" description="Disordered" evidence="4">
    <location>
        <begin position="455"/>
        <end position="502"/>
    </location>
</feature>
<comment type="function">
    <text evidence="1">Catalyzes the last step of tRNA splicing, the transfer of the splice junction 2'-phosphate from ligated tRNA to NAD to produce ADP-ribose 1''-2'' cyclic phosphate.</text>
</comment>
<dbReference type="InterPro" id="IPR042080">
    <property type="entry name" value="RNA_2'-PTrans_N"/>
</dbReference>
<feature type="region of interest" description="Disordered" evidence="4">
    <location>
        <begin position="656"/>
        <end position="675"/>
    </location>
</feature>
<evidence type="ECO:0000256" key="1">
    <source>
        <dbReference type="ARBA" id="ARBA00003343"/>
    </source>
</evidence>
<accession>A0A1Q9CYA2</accession>
<dbReference type="PANTHER" id="PTHR12684">
    <property type="entry name" value="PUTATIVE PHOSPHOTRANSFERASE"/>
    <property type="match status" value="1"/>
</dbReference>
<keyword evidence="6" id="KW-1185">Reference proteome</keyword>
<dbReference type="GO" id="GO:0006388">
    <property type="term" value="P:tRNA splicing, via endonucleolytic cleavage and ligation"/>
    <property type="evidence" value="ECO:0007669"/>
    <property type="project" value="TreeGrafter"/>
</dbReference>
<dbReference type="Proteomes" id="UP000186817">
    <property type="component" value="Unassembled WGS sequence"/>
</dbReference>
<proteinExistence type="predicted"/>
<name>A0A1Q9CYA2_SYMMI</name>
<dbReference type="AlphaFoldDB" id="A0A1Q9CYA2"/>
<dbReference type="Gene3D" id="1.10.10.970">
    <property type="entry name" value="RNA 2'-phosphotransferase, Tpt1/KptA family, N-terminal domain"/>
    <property type="match status" value="1"/>
</dbReference>
<dbReference type="EC" id="2.7.1.160" evidence="2"/>
<evidence type="ECO:0000256" key="4">
    <source>
        <dbReference type="SAM" id="MobiDB-lite"/>
    </source>
</evidence>
<keyword evidence="5" id="KW-0808">Transferase</keyword>
<dbReference type="GO" id="GO:0000215">
    <property type="term" value="F:tRNA 2'-phosphotransferase activity"/>
    <property type="evidence" value="ECO:0007669"/>
    <property type="project" value="UniProtKB-EC"/>
</dbReference>
<evidence type="ECO:0000313" key="6">
    <source>
        <dbReference type="Proteomes" id="UP000186817"/>
    </source>
</evidence>
<comment type="catalytic activity">
    <reaction evidence="3">
        <text>2'-phospho-[ligated tRNA] + NAD(+) = mature tRNA + ADP-alpha-D-ribose 1'',2''-cyclic phosphate + nicotinamide</text>
        <dbReference type="Rhea" id="RHEA:23324"/>
        <dbReference type="Rhea" id="RHEA-COMP:11106"/>
        <dbReference type="Rhea" id="RHEA-COMP:11107"/>
        <dbReference type="ChEBI" id="CHEBI:17154"/>
        <dbReference type="ChEBI" id="CHEBI:57540"/>
        <dbReference type="ChEBI" id="CHEBI:76596"/>
        <dbReference type="ChEBI" id="CHEBI:82883"/>
        <dbReference type="ChEBI" id="CHEBI:85027"/>
        <dbReference type="EC" id="2.7.1.160"/>
    </reaction>
</comment>
<sequence>MDTNSQGGIGNARFQRVLTPSSPNYQVDLTSDWDEGTSQVPQTASSAQHPQGIIHVPQCPRDMFAGSLNRLLEQPVPVYAQSDSVFRACLQLQKYLLEPITRPISVDMHPAELQATQCLSTGEASWADILRVARLLPSPRQSRFPQYASAGEFPPMSFATGACARGPNVGITRNMKDFPRVTQVLAMIIQAIDPEHRFSSCTLSLNVGGGLWLQNDKGSTQLEIPLFERSTKSTQHDDLLKVKGGEAPLEAAGSSSVMSTAQESQARQASSVLEAAGYPEFPEHVPTCGGSIADINQGRLTVAATKKLIDGLSPCTEPNTEIADALMFSFLRTRRGLAGEELLPRLGRAVAYPGNWFKFDYSAPNSLQAGAENQFVGFHGTHLECLHAIISTGRLLPSDFDSVQIVAIHLRIVTQQSLQPSEYLMEWSGSLELPLQAAVSAFEALGLGDRLSASAAPAASSGGETPLREIKSGETPSGSSQSVPTEFVPPTTGPVGSPGNLTTVHEASDAVLEWLGEEGSLGPFREDAKDPESSLAFAISKGLAACLRHNHKPRIHVTEAGWAKLSDVLFWPRIAETSATAGDVLEVVRSNQKQRYQLGVQQDGPYFIRAVQGHSRTEVGEENLLEPVSEEQLPDTLLHGTSWNAYESIQQRGLLPGRAQTTGGKGGRHGGKWREGFPLVKLQNKE</sequence>
<feature type="compositionally biased region" description="Polar residues" evidence="4">
    <location>
        <begin position="474"/>
        <end position="484"/>
    </location>
</feature>
<comment type="caution">
    <text evidence="5">The sequence shown here is derived from an EMBL/GenBank/DDBJ whole genome shotgun (WGS) entry which is preliminary data.</text>
</comment>
<organism evidence="5 6">
    <name type="scientific">Symbiodinium microadriaticum</name>
    <name type="common">Dinoflagellate</name>
    <name type="synonym">Zooxanthella microadriatica</name>
    <dbReference type="NCBI Taxonomy" id="2951"/>
    <lineage>
        <taxon>Eukaryota</taxon>
        <taxon>Sar</taxon>
        <taxon>Alveolata</taxon>
        <taxon>Dinophyceae</taxon>
        <taxon>Suessiales</taxon>
        <taxon>Symbiodiniaceae</taxon>
        <taxon>Symbiodinium</taxon>
    </lineage>
</organism>
<evidence type="ECO:0000256" key="3">
    <source>
        <dbReference type="ARBA" id="ARBA00047949"/>
    </source>
</evidence>
<evidence type="ECO:0000313" key="5">
    <source>
        <dbReference type="EMBL" id="OLP87871.1"/>
    </source>
</evidence>
<evidence type="ECO:0000256" key="2">
    <source>
        <dbReference type="ARBA" id="ARBA00012007"/>
    </source>
</evidence>
<gene>
    <name evidence="5" type="primary">kptA</name>
    <name evidence="5" type="ORF">AK812_SmicGene30873</name>
</gene>
<feature type="compositionally biased region" description="Low complexity" evidence="4">
    <location>
        <begin position="488"/>
        <end position="499"/>
    </location>
</feature>
<dbReference type="SUPFAM" id="SSF56399">
    <property type="entry name" value="ADP-ribosylation"/>
    <property type="match status" value="1"/>
</dbReference>
<dbReference type="EMBL" id="LSRX01000838">
    <property type="protein sequence ID" value="OLP87871.1"/>
    <property type="molecule type" value="Genomic_DNA"/>
</dbReference>
<protein>
    <recommendedName>
        <fullName evidence="2">2'-phosphotransferase</fullName>
        <ecNumber evidence="2">2.7.1.160</ecNumber>
    </recommendedName>
</protein>
<reference evidence="5 6" key="1">
    <citation type="submission" date="2016-02" db="EMBL/GenBank/DDBJ databases">
        <title>Genome analysis of coral dinoflagellate symbionts highlights evolutionary adaptations to a symbiotic lifestyle.</title>
        <authorList>
            <person name="Aranda M."/>
            <person name="Li Y."/>
            <person name="Liew Y.J."/>
            <person name="Baumgarten S."/>
            <person name="Simakov O."/>
            <person name="Wilson M."/>
            <person name="Piel J."/>
            <person name="Ashoor H."/>
            <person name="Bougouffa S."/>
            <person name="Bajic V.B."/>
            <person name="Ryu T."/>
            <person name="Ravasi T."/>
            <person name="Bayer T."/>
            <person name="Micklem G."/>
            <person name="Kim H."/>
            <person name="Bhak J."/>
            <person name="Lajeunesse T.C."/>
            <person name="Voolstra C.R."/>
        </authorList>
    </citation>
    <scope>NUCLEOTIDE SEQUENCE [LARGE SCALE GENOMIC DNA]</scope>
    <source>
        <strain evidence="5 6">CCMP2467</strain>
    </source>
</reference>
<feature type="region of interest" description="Disordered" evidence="4">
    <location>
        <begin position="21"/>
        <end position="50"/>
    </location>
</feature>
<feature type="compositionally biased region" description="Polar residues" evidence="4">
    <location>
        <begin position="36"/>
        <end position="49"/>
    </location>
</feature>
<dbReference type="InterPro" id="IPR002745">
    <property type="entry name" value="Ptrans_KptA/Tpt1"/>
</dbReference>
<dbReference type="OrthoDB" id="441340at2759"/>
<dbReference type="Pfam" id="PF01885">
    <property type="entry name" value="PTS_2-RNA"/>
    <property type="match status" value="1"/>
</dbReference>